<feature type="domain" description="Transposase IS200-like" evidence="2">
    <location>
        <begin position="9"/>
        <end position="123"/>
    </location>
</feature>
<evidence type="ECO:0000313" key="3">
    <source>
        <dbReference type="EMBL" id="KIH77867.1"/>
    </source>
</evidence>
<gene>
    <name evidence="3" type="ORF">GFER_04390</name>
</gene>
<reference evidence="3 4" key="1">
    <citation type="submission" date="2014-12" db="EMBL/GenBank/DDBJ databases">
        <title>Genomes of Geoalkalibacter ferrihydriticus and Geoalkalibacter subterraneus, two haloalkaliphilic metal-reducing members of the Geobacteraceae.</title>
        <authorList>
            <person name="Badalamenti J.P."/>
            <person name="Torres C.I."/>
            <person name="Krajmalnik-Brown R."/>
            <person name="Bond D.R."/>
        </authorList>
    </citation>
    <scope>NUCLEOTIDE SEQUENCE [LARGE SCALE GENOMIC DNA]</scope>
    <source>
        <strain evidence="3 4">DSM 17813</strain>
    </source>
</reference>
<accession>A0A0C2HYN3</accession>
<dbReference type="PANTHER" id="PTHR34322:SF2">
    <property type="entry name" value="TRANSPOSASE IS200-LIKE DOMAIN-CONTAINING PROTEIN"/>
    <property type="match status" value="1"/>
</dbReference>
<dbReference type="Pfam" id="PF08299">
    <property type="entry name" value="Bac_DnaA_C"/>
    <property type="match status" value="1"/>
</dbReference>
<evidence type="ECO:0000259" key="1">
    <source>
        <dbReference type="SMART" id="SM00760"/>
    </source>
</evidence>
<dbReference type="Pfam" id="PF01797">
    <property type="entry name" value="Y1_Tnp"/>
    <property type="match status" value="1"/>
</dbReference>
<dbReference type="InterPro" id="IPR013159">
    <property type="entry name" value="DnaA_C"/>
</dbReference>
<dbReference type="AlphaFoldDB" id="A0A0C2HYN3"/>
<dbReference type="Gene3D" id="3.30.70.1290">
    <property type="entry name" value="Transposase IS200-like"/>
    <property type="match status" value="1"/>
</dbReference>
<evidence type="ECO:0000313" key="4">
    <source>
        <dbReference type="Proteomes" id="UP000035068"/>
    </source>
</evidence>
<dbReference type="GO" id="GO:0043565">
    <property type="term" value="F:sequence-specific DNA binding"/>
    <property type="evidence" value="ECO:0007669"/>
    <property type="project" value="InterPro"/>
</dbReference>
<dbReference type="SMART" id="SM00760">
    <property type="entry name" value="Bac_DnaA_C"/>
    <property type="match status" value="1"/>
</dbReference>
<dbReference type="GO" id="GO:0006313">
    <property type="term" value="P:DNA transposition"/>
    <property type="evidence" value="ECO:0007669"/>
    <property type="project" value="InterPro"/>
</dbReference>
<dbReference type="GO" id="GO:0005524">
    <property type="term" value="F:ATP binding"/>
    <property type="evidence" value="ECO:0007669"/>
    <property type="project" value="InterPro"/>
</dbReference>
<dbReference type="Proteomes" id="UP000035068">
    <property type="component" value="Unassembled WGS sequence"/>
</dbReference>
<organism evidence="3 4">
    <name type="scientific">Geoalkalibacter ferrihydriticus DSM 17813</name>
    <dbReference type="NCBI Taxonomy" id="1121915"/>
    <lineage>
        <taxon>Bacteria</taxon>
        <taxon>Pseudomonadati</taxon>
        <taxon>Thermodesulfobacteriota</taxon>
        <taxon>Desulfuromonadia</taxon>
        <taxon>Desulfuromonadales</taxon>
        <taxon>Geoalkalibacteraceae</taxon>
        <taxon>Geoalkalibacter</taxon>
    </lineage>
</organism>
<dbReference type="SUPFAM" id="SSF143422">
    <property type="entry name" value="Transposase IS200-like"/>
    <property type="match status" value="1"/>
</dbReference>
<dbReference type="SMART" id="SM01321">
    <property type="entry name" value="Y1_Tnp"/>
    <property type="match status" value="1"/>
</dbReference>
<dbReference type="InterPro" id="IPR002686">
    <property type="entry name" value="Transposase_17"/>
</dbReference>
<dbReference type="GO" id="GO:0006270">
    <property type="term" value="P:DNA replication initiation"/>
    <property type="evidence" value="ECO:0007669"/>
    <property type="project" value="InterPro"/>
</dbReference>
<dbReference type="SUPFAM" id="SSF48295">
    <property type="entry name" value="TrpR-like"/>
    <property type="match status" value="1"/>
</dbReference>
<comment type="caution">
    <text evidence="3">The sequence shown here is derived from an EMBL/GenBank/DDBJ whole genome shotgun (WGS) entry which is preliminary data.</text>
</comment>
<dbReference type="InterPro" id="IPR036515">
    <property type="entry name" value="Transposase_17_sf"/>
</dbReference>
<evidence type="ECO:0008006" key="5">
    <source>
        <dbReference type="Google" id="ProtNLM"/>
    </source>
</evidence>
<dbReference type="GO" id="GO:0004803">
    <property type="term" value="F:transposase activity"/>
    <property type="evidence" value="ECO:0007669"/>
    <property type="project" value="InterPro"/>
</dbReference>
<feature type="domain" description="Chromosomal replication initiator DnaA C-terminal" evidence="1">
    <location>
        <begin position="238"/>
        <end position="306"/>
    </location>
</feature>
<dbReference type="InterPro" id="IPR010921">
    <property type="entry name" value="Trp_repressor/repl_initiator"/>
</dbReference>
<dbReference type="PANTHER" id="PTHR34322">
    <property type="entry name" value="TRANSPOSASE, Y1_TNP DOMAIN-CONTAINING"/>
    <property type="match status" value="1"/>
</dbReference>
<dbReference type="Gene3D" id="1.10.1750.10">
    <property type="match status" value="1"/>
</dbReference>
<dbReference type="RefSeq" id="WP_040096396.1">
    <property type="nucleotide sequence ID" value="NZ_JWJD01000001.1"/>
</dbReference>
<name>A0A0C2HYN3_9BACT</name>
<sequence length="322" mass="36372">MPRTARLDIPDILQHVMVRGVNRGDIFVDDDDRRKFLNRLSQLLVETQTVCFAWALMPNHLHLLLRPGARGLSHLMRRLLTGYAIYFNRRHERSGHLFQNRYQSIVCDENAYLLELIRYIHLNPLRAAVVNDLEALDLYPWTGHRILMGQGEFAGQVVDEVLGLFAEERSRGREKYREFVADGLDMGRRAELVGKRAGGDERAEGDVLKDQRILGDEKFLEKLREQKAFAVQPVARAPVEDIVRRVCEYYGVDPADIGKNIRTTQIAKARSVVCFLAVREAGHSGVRVGEQVNLGRAGVSRAAVRGAEVVRKNLGLLGLVDG</sequence>
<protein>
    <recommendedName>
        <fullName evidence="5">Transposase</fullName>
    </recommendedName>
</protein>
<dbReference type="GO" id="GO:0006275">
    <property type="term" value="P:regulation of DNA replication"/>
    <property type="evidence" value="ECO:0007669"/>
    <property type="project" value="InterPro"/>
</dbReference>
<evidence type="ECO:0000259" key="2">
    <source>
        <dbReference type="SMART" id="SM01321"/>
    </source>
</evidence>
<dbReference type="EMBL" id="JWJD01000001">
    <property type="protein sequence ID" value="KIH77867.1"/>
    <property type="molecule type" value="Genomic_DNA"/>
</dbReference>
<keyword evidence="4" id="KW-1185">Reference proteome</keyword>
<proteinExistence type="predicted"/>